<evidence type="ECO:0000256" key="9">
    <source>
        <dbReference type="ARBA" id="ARBA00022840"/>
    </source>
</evidence>
<dbReference type="InterPro" id="IPR005467">
    <property type="entry name" value="His_kinase_dom"/>
</dbReference>
<dbReference type="InterPro" id="IPR003661">
    <property type="entry name" value="HisK_dim/P_dom"/>
</dbReference>
<dbReference type="InterPro" id="IPR036890">
    <property type="entry name" value="HATPase_C_sf"/>
</dbReference>
<comment type="subcellular location">
    <subcellularLocation>
        <location evidence="2">Membrane</location>
        <topology evidence="2">Multi-pass membrane protein</topology>
    </subcellularLocation>
</comment>
<accession>A0ABV1HFI9</accession>
<evidence type="ECO:0000256" key="10">
    <source>
        <dbReference type="ARBA" id="ARBA00022989"/>
    </source>
</evidence>
<name>A0ABV1HFI9_9FIRM</name>
<dbReference type="RefSeq" id="WP_177963240.1">
    <property type="nucleotide sequence ID" value="NZ_JBBMEX010000012.1"/>
</dbReference>
<dbReference type="PANTHER" id="PTHR45569:SF1">
    <property type="entry name" value="SENSOR PROTEIN KDPD"/>
    <property type="match status" value="1"/>
</dbReference>
<gene>
    <name evidence="15" type="ORF">WMO43_11415</name>
</gene>
<dbReference type="InterPro" id="IPR038318">
    <property type="entry name" value="KdpD_sf"/>
</dbReference>
<dbReference type="Pfam" id="PF13493">
    <property type="entry name" value="DUF4118"/>
    <property type="match status" value="1"/>
</dbReference>
<keyword evidence="8" id="KW-0418">Kinase</keyword>
<dbReference type="InterPro" id="IPR003594">
    <property type="entry name" value="HATPase_dom"/>
</dbReference>
<keyword evidence="5" id="KW-0808">Transferase</keyword>
<organism evidence="15 16">
    <name type="scientific">Maccoyibacter intestinihominis</name>
    <dbReference type="NCBI Taxonomy" id="3133499"/>
    <lineage>
        <taxon>Bacteria</taxon>
        <taxon>Bacillati</taxon>
        <taxon>Bacillota</taxon>
        <taxon>Clostridia</taxon>
        <taxon>Lachnospirales</taxon>
        <taxon>Lachnospiraceae</taxon>
        <taxon>Maccoyibacter</taxon>
    </lineage>
</organism>
<proteinExistence type="predicted"/>
<evidence type="ECO:0000256" key="13">
    <source>
        <dbReference type="SAM" id="Phobius"/>
    </source>
</evidence>
<dbReference type="Gene3D" id="1.10.287.130">
    <property type="match status" value="1"/>
</dbReference>
<keyword evidence="12 13" id="KW-0472">Membrane</keyword>
<evidence type="ECO:0000256" key="8">
    <source>
        <dbReference type="ARBA" id="ARBA00022777"/>
    </source>
</evidence>
<keyword evidence="7" id="KW-0547">Nucleotide-binding</keyword>
<dbReference type="EMBL" id="JBBMEX010000012">
    <property type="protein sequence ID" value="MEQ2558468.1"/>
    <property type="molecule type" value="Genomic_DNA"/>
</dbReference>
<keyword evidence="16" id="KW-1185">Reference proteome</keyword>
<dbReference type="PROSITE" id="PS50109">
    <property type="entry name" value="HIS_KIN"/>
    <property type="match status" value="1"/>
</dbReference>
<feature type="transmembrane region" description="Helical" evidence="13">
    <location>
        <begin position="63"/>
        <end position="82"/>
    </location>
</feature>
<keyword evidence="9" id="KW-0067">ATP-binding</keyword>
<evidence type="ECO:0000256" key="7">
    <source>
        <dbReference type="ARBA" id="ARBA00022741"/>
    </source>
</evidence>
<dbReference type="Gene3D" id="3.30.565.10">
    <property type="entry name" value="Histidine kinase-like ATPase, C-terminal domain"/>
    <property type="match status" value="1"/>
</dbReference>
<dbReference type="Gene3D" id="1.20.120.620">
    <property type="entry name" value="Backbone structure of the membrane domain of e. Coli histidine kinase receptor kdpd"/>
    <property type="match status" value="1"/>
</dbReference>
<keyword evidence="11" id="KW-0902">Two-component regulatory system</keyword>
<evidence type="ECO:0000256" key="4">
    <source>
        <dbReference type="ARBA" id="ARBA00022553"/>
    </source>
</evidence>
<sequence length="359" mass="39927">MNDLFSVLKKNNYFVTFFFLAVCTLVAFLFAHVIPGNSPNIALVYILGLILIARHTDGYRYGIFAALFCVISINYFFTYPYFKLNFTLSGYPVTFIGMLTITIITSATTTRLKKQALLISEREKVLVEADKEKMKANLLRAISHDLRTPLTSIIGAASSYTENSNHLTEEEKTELVTQINDDANWLLNMVENLLTVTRIQNDESHVSTSLEVVEEVVSEAVQRLRKRIPHAKINVSIPEAFLMVPMDPLLIEQVIMNLLENAVIHSESKQAVDLVVTDSSDSVTFHVIDYGKGLDEDKIPSLFEGQSASGSSDSHKGMGIGLSICKTIIQAHNGTICAFNHENGAEFSFTLPKEGIHES</sequence>
<dbReference type="SMART" id="SM00387">
    <property type="entry name" value="HATPase_c"/>
    <property type="match status" value="1"/>
</dbReference>
<dbReference type="Pfam" id="PF00512">
    <property type="entry name" value="HisKA"/>
    <property type="match status" value="1"/>
</dbReference>
<dbReference type="SUPFAM" id="SSF55874">
    <property type="entry name" value="ATPase domain of HSP90 chaperone/DNA topoisomerase II/histidine kinase"/>
    <property type="match status" value="1"/>
</dbReference>
<evidence type="ECO:0000256" key="11">
    <source>
        <dbReference type="ARBA" id="ARBA00023012"/>
    </source>
</evidence>
<dbReference type="InterPro" id="IPR052023">
    <property type="entry name" value="Histidine_kinase_KdpD"/>
</dbReference>
<dbReference type="PANTHER" id="PTHR45569">
    <property type="entry name" value="SENSOR PROTEIN KDPD"/>
    <property type="match status" value="1"/>
</dbReference>
<dbReference type="SUPFAM" id="SSF47384">
    <property type="entry name" value="Homodimeric domain of signal transducing histidine kinase"/>
    <property type="match status" value="1"/>
</dbReference>
<evidence type="ECO:0000313" key="16">
    <source>
        <dbReference type="Proteomes" id="UP001454489"/>
    </source>
</evidence>
<evidence type="ECO:0000313" key="15">
    <source>
        <dbReference type="EMBL" id="MEQ2558468.1"/>
    </source>
</evidence>
<dbReference type="CDD" id="cd00082">
    <property type="entry name" value="HisKA"/>
    <property type="match status" value="1"/>
</dbReference>
<reference evidence="15 16" key="1">
    <citation type="submission" date="2024-03" db="EMBL/GenBank/DDBJ databases">
        <title>Human intestinal bacterial collection.</title>
        <authorList>
            <person name="Pauvert C."/>
            <person name="Hitch T.C.A."/>
            <person name="Clavel T."/>
        </authorList>
    </citation>
    <scope>NUCLEOTIDE SEQUENCE [LARGE SCALE GENOMIC DNA]</scope>
    <source>
        <strain evidence="15 16">CLA-AA-H185</strain>
    </source>
</reference>
<comment type="caution">
    <text evidence="15">The sequence shown here is derived from an EMBL/GenBank/DDBJ whole genome shotgun (WGS) entry which is preliminary data.</text>
</comment>
<evidence type="ECO:0000256" key="2">
    <source>
        <dbReference type="ARBA" id="ARBA00004141"/>
    </source>
</evidence>
<evidence type="ECO:0000256" key="3">
    <source>
        <dbReference type="ARBA" id="ARBA00012438"/>
    </source>
</evidence>
<dbReference type="Proteomes" id="UP001454489">
    <property type="component" value="Unassembled WGS sequence"/>
</dbReference>
<dbReference type="InterPro" id="IPR025201">
    <property type="entry name" value="KdpD_TM"/>
</dbReference>
<evidence type="ECO:0000256" key="1">
    <source>
        <dbReference type="ARBA" id="ARBA00000085"/>
    </source>
</evidence>
<keyword evidence="6 13" id="KW-0812">Transmembrane</keyword>
<evidence type="ECO:0000256" key="6">
    <source>
        <dbReference type="ARBA" id="ARBA00022692"/>
    </source>
</evidence>
<feature type="transmembrane region" description="Helical" evidence="13">
    <location>
        <begin position="88"/>
        <end position="107"/>
    </location>
</feature>
<dbReference type="PRINTS" id="PR00344">
    <property type="entry name" value="BCTRLSENSOR"/>
</dbReference>
<dbReference type="Pfam" id="PF02518">
    <property type="entry name" value="HATPase_c"/>
    <property type="match status" value="1"/>
</dbReference>
<comment type="catalytic activity">
    <reaction evidence="1">
        <text>ATP + protein L-histidine = ADP + protein N-phospho-L-histidine.</text>
        <dbReference type="EC" id="2.7.13.3"/>
    </reaction>
</comment>
<feature type="transmembrane region" description="Helical" evidence="13">
    <location>
        <begin position="12"/>
        <end position="34"/>
    </location>
</feature>
<dbReference type="EC" id="2.7.13.3" evidence="3"/>
<evidence type="ECO:0000256" key="5">
    <source>
        <dbReference type="ARBA" id="ARBA00022679"/>
    </source>
</evidence>
<evidence type="ECO:0000256" key="12">
    <source>
        <dbReference type="ARBA" id="ARBA00023136"/>
    </source>
</evidence>
<dbReference type="InterPro" id="IPR004358">
    <property type="entry name" value="Sig_transdc_His_kin-like_C"/>
</dbReference>
<dbReference type="SMART" id="SM00388">
    <property type="entry name" value="HisKA"/>
    <property type="match status" value="1"/>
</dbReference>
<dbReference type="InterPro" id="IPR036097">
    <property type="entry name" value="HisK_dim/P_sf"/>
</dbReference>
<evidence type="ECO:0000259" key="14">
    <source>
        <dbReference type="PROSITE" id="PS50109"/>
    </source>
</evidence>
<feature type="domain" description="Histidine kinase" evidence="14">
    <location>
        <begin position="141"/>
        <end position="355"/>
    </location>
</feature>
<keyword evidence="10 13" id="KW-1133">Transmembrane helix</keyword>
<keyword evidence="4" id="KW-0597">Phosphoprotein</keyword>
<protein>
    <recommendedName>
        <fullName evidence="3">histidine kinase</fullName>
        <ecNumber evidence="3">2.7.13.3</ecNumber>
    </recommendedName>
</protein>